<dbReference type="EMBL" id="CP071137">
    <property type="protein sequence ID" value="QWY77962.1"/>
    <property type="molecule type" value="Genomic_DNA"/>
</dbReference>
<reference evidence="1" key="1">
    <citation type="submission" date="2021-02" db="EMBL/GenBank/DDBJ databases">
        <title>Comparative genomics of Ferrovum myxofaciens strains, predominant extremophile bacteria forming large biofilm stalactites in acid mine ecosystems.</title>
        <authorList>
            <person name="Burkartova K."/>
            <person name="Ridl J."/>
            <person name="Pajer P."/>
            <person name="Falteisek L."/>
        </authorList>
    </citation>
    <scope>NUCLEOTIDE SEQUENCE</scope>
    <source>
        <strain evidence="1">MI1III</strain>
    </source>
</reference>
<proteinExistence type="predicted"/>
<sequence>MSDKPRHSKRYGLSKLDPQWREKIFASLHSQRLKLAVAVLSCSGCRPAELERGVIVRFHNNQLQLGIYGSKVDAQTGRGQPVRLLVVDQSRTWAQFLISELCRHESRHMTIKYDAGGISQRLREKSREIWPRRKTLISGYTYRHFMGKSMKESGETAEKIAVTLGHASDFSQGCYGRSGSGKRSAGQHGILAAGATNPVRHSPKTDRLERFIKPVEKNASSVESVGNCSRFST</sequence>
<organism evidence="1 2">
    <name type="scientific">Ferrovum myxofaciens</name>
    <dbReference type="NCBI Taxonomy" id="416213"/>
    <lineage>
        <taxon>Bacteria</taxon>
        <taxon>Pseudomonadati</taxon>
        <taxon>Pseudomonadota</taxon>
        <taxon>Betaproteobacteria</taxon>
        <taxon>Ferrovales</taxon>
        <taxon>Ferrovaceae</taxon>
        <taxon>Ferrovum</taxon>
    </lineage>
</organism>
<dbReference type="GO" id="GO:0003677">
    <property type="term" value="F:DNA binding"/>
    <property type="evidence" value="ECO:0007669"/>
    <property type="project" value="InterPro"/>
</dbReference>
<accession>A0A9E6SXY0</accession>
<dbReference type="Proteomes" id="UP000683551">
    <property type="component" value="Chromosome"/>
</dbReference>
<evidence type="ECO:0008006" key="3">
    <source>
        <dbReference type="Google" id="ProtNLM"/>
    </source>
</evidence>
<dbReference type="SUPFAM" id="SSF56349">
    <property type="entry name" value="DNA breaking-rejoining enzymes"/>
    <property type="match status" value="1"/>
</dbReference>
<protein>
    <recommendedName>
        <fullName evidence="3">Site-specific integrase</fullName>
    </recommendedName>
</protein>
<dbReference type="AlphaFoldDB" id="A0A9E6SXY0"/>
<evidence type="ECO:0000313" key="1">
    <source>
        <dbReference type="EMBL" id="QWY77962.1"/>
    </source>
</evidence>
<dbReference type="InterPro" id="IPR011010">
    <property type="entry name" value="DNA_brk_join_enz"/>
</dbReference>
<evidence type="ECO:0000313" key="2">
    <source>
        <dbReference type="Proteomes" id="UP000683551"/>
    </source>
</evidence>
<gene>
    <name evidence="1" type="ORF">JZL65_02425</name>
</gene>
<name>A0A9E6SXY0_9PROT</name>
<dbReference type="RefSeq" id="WP_273145448.1">
    <property type="nucleotide sequence ID" value="NZ_CP053675.1"/>
</dbReference>